<organism evidence="1">
    <name type="scientific">Borrelia miyamotoi</name>
    <dbReference type="NCBI Taxonomy" id="47466"/>
    <lineage>
        <taxon>Bacteria</taxon>
        <taxon>Pseudomonadati</taxon>
        <taxon>Spirochaetota</taxon>
        <taxon>Spirochaetia</taxon>
        <taxon>Spirochaetales</taxon>
        <taxon>Borreliaceae</taxon>
        <taxon>Borrelia</taxon>
    </lineage>
</organism>
<gene>
    <name evidence="1" type="ORF">EZU71_06970</name>
</gene>
<geneLocation type="plasmid" evidence="1">
    <name>unnamed</name>
</geneLocation>
<sequence>MKNFCNKAAQALEQIIRSAWPITIVIKANEKRGLTNAGGCTGALESVSSFNEEIGVFTDMLGNAEVGEVLASDMSAVGEETLFTSKVINNAANTML</sequence>
<protein>
    <submittedName>
        <fullName evidence="1">Uncharacterized protein</fullName>
    </submittedName>
</protein>
<keyword evidence="1" id="KW-0614">Plasmid</keyword>
<dbReference type="AlphaFoldDB" id="A0A482CY01"/>
<dbReference type="EMBL" id="CP037618">
    <property type="protein sequence ID" value="QBL99556.1"/>
    <property type="molecule type" value="Genomic_DNA"/>
</dbReference>
<name>A0A482CY01_9SPIR</name>
<proteinExistence type="predicted"/>
<evidence type="ECO:0000313" key="1">
    <source>
        <dbReference type="EMBL" id="QBL99556.1"/>
    </source>
</evidence>
<reference evidence="1" key="1">
    <citation type="submission" date="2019-03" db="EMBL/GenBank/DDBJ databases">
        <title>Whole genome sequencing of Borrelia miyamotoi strains isolated at the Russian territory.</title>
        <authorList>
            <person name="Kuleshov K.V."/>
            <person name="Platonov A.E."/>
            <person name="Goptar I.A."/>
            <person name="Shipulin G.A."/>
            <person name="Markelov M.L."/>
            <person name="Koetsveld J."/>
            <person name="Kolyasnikova N.M."/>
            <person name="Sarksyan D.S."/>
            <person name="Toporkova M.G."/>
            <person name="Hovius J.W."/>
        </authorList>
    </citation>
    <scope>NUCLEOTIDE SEQUENCE</scope>
    <source>
        <strain evidence="1">Yekat-18</strain>
        <plasmid evidence="1">unnamed</plasmid>
    </source>
</reference>
<accession>A0A482CY01</accession>